<accession>A0A3S0L0C1</accession>
<dbReference type="OrthoDB" id="345640at2"/>
<reference evidence="3 4" key="1">
    <citation type="submission" date="2018-12" db="EMBL/GenBank/DDBJ databases">
        <authorList>
            <person name="Yang Y."/>
        </authorList>
    </citation>
    <scope>NUCLEOTIDE SEQUENCE [LARGE SCALE GENOMIC DNA]</scope>
    <source>
        <strain evidence="3 4">L-25-5w-1</strain>
    </source>
</reference>
<dbReference type="Gene3D" id="1.25.40.590">
    <property type="entry name" value="Type IV / VI secretion system, DotU"/>
    <property type="match status" value="1"/>
</dbReference>
<name>A0A3S0L0C1_9PROT</name>
<organism evidence="3 4">
    <name type="scientific">Azospirillum griseum</name>
    <dbReference type="NCBI Taxonomy" id="2496639"/>
    <lineage>
        <taxon>Bacteria</taxon>
        <taxon>Pseudomonadati</taxon>
        <taxon>Pseudomonadota</taxon>
        <taxon>Alphaproteobacteria</taxon>
        <taxon>Rhodospirillales</taxon>
        <taxon>Azospirillaceae</taxon>
        <taxon>Azospirillum</taxon>
    </lineage>
</organism>
<keyword evidence="1" id="KW-0812">Transmembrane</keyword>
<dbReference type="Pfam" id="PF09850">
    <property type="entry name" value="DotU"/>
    <property type="match status" value="1"/>
</dbReference>
<sequence>MRRPDQGQDDADTPDAGSAVATLLMGNRGGDTLLAQFGDFFAELLRLKYALSAGRLGAGEGLTPVDLAGLVHQRLRTLLEAQAVRARHWGGAYGEALYHEAQYVMAALADETMLLRVHWDGRTIWQDRLLETALFGTRVAGERVFERLDALLADGPRASSDLATIYLVALALGFRGRCWRAEDDAQLANYRTALSRIIAREDPAIAREGGPVFEQAYGHLIERGRAVRLPHLRPWYMVMAVVFLFFLVSSHALWISLTADLNDALLRIEQAGRDVNGR</sequence>
<evidence type="ECO:0000256" key="1">
    <source>
        <dbReference type="SAM" id="Phobius"/>
    </source>
</evidence>
<protein>
    <submittedName>
        <fullName evidence="3">DotU family type IV/VI secretion system protein</fullName>
    </submittedName>
</protein>
<evidence type="ECO:0000313" key="3">
    <source>
        <dbReference type="EMBL" id="RTR22922.1"/>
    </source>
</evidence>
<dbReference type="InterPro" id="IPR038522">
    <property type="entry name" value="T4/T6SS_DotU_sf"/>
</dbReference>
<dbReference type="Proteomes" id="UP000277007">
    <property type="component" value="Unassembled WGS sequence"/>
</dbReference>
<keyword evidence="4" id="KW-1185">Reference proteome</keyword>
<gene>
    <name evidence="3" type="ORF">EJ903_04915</name>
</gene>
<comment type="caution">
    <text evidence="3">The sequence shown here is derived from an EMBL/GenBank/DDBJ whole genome shotgun (WGS) entry which is preliminary data.</text>
</comment>
<keyword evidence="1" id="KW-0472">Membrane</keyword>
<dbReference type="InterPro" id="IPR017732">
    <property type="entry name" value="T4/T6SS_DotU"/>
</dbReference>
<dbReference type="PANTHER" id="PTHR38033:SF1">
    <property type="entry name" value="DOTU FAMILY TYPE IV_VI SECRETION SYSTEM PROTEIN"/>
    <property type="match status" value="1"/>
</dbReference>
<evidence type="ECO:0000259" key="2">
    <source>
        <dbReference type="Pfam" id="PF09850"/>
    </source>
</evidence>
<feature type="transmembrane region" description="Helical" evidence="1">
    <location>
        <begin position="235"/>
        <end position="257"/>
    </location>
</feature>
<evidence type="ECO:0000313" key="4">
    <source>
        <dbReference type="Proteomes" id="UP000277007"/>
    </source>
</evidence>
<feature type="domain" description="Type IV / VI secretion system DotU" evidence="2">
    <location>
        <begin position="71"/>
        <end position="248"/>
    </location>
</feature>
<dbReference type="RefSeq" id="WP_126612714.1">
    <property type="nucleotide sequence ID" value="NZ_JBHUCY010000004.1"/>
</dbReference>
<dbReference type="PANTHER" id="PTHR38033">
    <property type="entry name" value="MEMBRANE PROTEIN-RELATED"/>
    <property type="match status" value="1"/>
</dbReference>
<proteinExistence type="predicted"/>
<dbReference type="EMBL" id="RXMA01000003">
    <property type="protein sequence ID" value="RTR22922.1"/>
    <property type="molecule type" value="Genomic_DNA"/>
</dbReference>
<keyword evidence="1" id="KW-1133">Transmembrane helix</keyword>
<dbReference type="AlphaFoldDB" id="A0A3S0L0C1"/>